<reference evidence="2 3" key="1">
    <citation type="submission" date="2016-11" db="EMBL/GenBank/DDBJ databases">
        <authorList>
            <person name="Jaros S."/>
            <person name="Januszkiewicz K."/>
            <person name="Wedrychowicz H."/>
        </authorList>
    </citation>
    <scope>NUCLEOTIDE SEQUENCE [LARGE SCALE GENOMIC DNA]</scope>
    <source>
        <strain evidence="2 3">LMG 26898</strain>
    </source>
</reference>
<dbReference type="AlphaFoldDB" id="A0A1M7Q324"/>
<accession>A0A1M7Q324</accession>
<feature type="chain" id="PRO_5012161407" evidence="1">
    <location>
        <begin position="23"/>
        <end position="131"/>
    </location>
</feature>
<evidence type="ECO:0000313" key="3">
    <source>
        <dbReference type="Proteomes" id="UP000183983"/>
    </source>
</evidence>
<protein>
    <submittedName>
        <fullName evidence="2">Uncharacterized protein</fullName>
    </submittedName>
</protein>
<dbReference type="EMBL" id="FRDA01000017">
    <property type="protein sequence ID" value="SHN24599.1"/>
    <property type="molecule type" value="Genomic_DNA"/>
</dbReference>
<dbReference type="RefSeq" id="WP_073171076.1">
    <property type="nucleotide sequence ID" value="NZ_FRDA01000017.1"/>
</dbReference>
<name>A0A1M7Q324_9PSED</name>
<evidence type="ECO:0000313" key="2">
    <source>
        <dbReference type="EMBL" id="SHN24599.1"/>
    </source>
</evidence>
<dbReference type="Proteomes" id="UP000183983">
    <property type="component" value="Unassembled WGS sequence"/>
</dbReference>
<keyword evidence="1" id="KW-0732">Signal</keyword>
<organism evidence="2 3">
    <name type="scientific">Pseudomonas asturiensis</name>
    <dbReference type="NCBI Taxonomy" id="1190415"/>
    <lineage>
        <taxon>Bacteria</taxon>
        <taxon>Pseudomonadati</taxon>
        <taxon>Pseudomonadota</taxon>
        <taxon>Gammaproteobacteria</taxon>
        <taxon>Pseudomonadales</taxon>
        <taxon>Pseudomonadaceae</taxon>
        <taxon>Pseudomonas</taxon>
    </lineage>
</organism>
<dbReference type="OrthoDB" id="7002012at2"/>
<gene>
    <name evidence="2" type="ORF">SAMN05216593_11714</name>
</gene>
<sequence length="131" mass="13898">MKKVIKGLLASCAMAVSVGTLATPVLHTATVDQNGAVVAQSSPWIKAINLTRQKDYFANYEVRFVEGLFKQAPGFCSVSSIDTSDYDRLLHGHAKLGGAATTEKVNVLGLMVGKNEPAGDSAMSFQLACIH</sequence>
<proteinExistence type="predicted"/>
<evidence type="ECO:0000256" key="1">
    <source>
        <dbReference type="SAM" id="SignalP"/>
    </source>
</evidence>
<feature type="signal peptide" evidence="1">
    <location>
        <begin position="1"/>
        <end position="22"/>
    </location>
</feature>